<feature type="compositionally biased region" description="Low complexity" evidence="1">
    <location>
        <begin position="28"/>
        <end position="46"/>
    </location>
</feature>
<reference evidence="3" key="4">
    <citation type="submission" date="2019-03" db="UniProtKB">
        <authorList>
            <consortium name="EnsemblPlants"/>
        </authorList>
    </citation>
    <scope>IDENTIFICATION</scope>
</reference>
<keyword evidence="4" id="KW-1185">Reference proteome</keyword>
<evidence type="ECO:0000313" key="4">
    <source>
        <dbReference type="Proteomes" id="UP000015105"/>
    </source>
</evidence>
<sequence>MKHNSSFLSSSCFACLVCIVFASSSTTARPPAESRPPAARAAAPPSTISQGAGQPEPWPAVGCAGGGQH</sequence>
<feature type="signal peptide" evidence="2">
    <location>
        <begin position="1"/>
        <end position="22"/>
    </location>
</feature>
<reference evidence="4" key="2">
    <citation type="journal article" date="2017" name="Nat. Plants">
        <title>The Aegilops tauschii genome reveals multiple impacts of transposons.</title>
        <authorList>
            <person name="Zhao G."/>
            <person name="Zou C."/>
            <person name="Li K."/>
            <person name="Wang K."/>
            <person name="Li T."/>
            <person name="Gao L."/>
            <person name="Zhang X."/>
            <person name="Wang H."/>
            <person name="Yang Z."/>
            <person name="Liu X."/>
            <person name="Jiang W."/>
            <person name="Mao L."/>
            <person name="Kong X."/>
            <person name="Jiao Y."/>
            <person name="Jia J."/>
        </authorList>
    </citation>
    <scope>NUCLEOTIDE SEQUENCE [LARGE SCALE GENOMIC DNA]</scope>
    <source>
        <strain evidence="4">cv. AL8/78</strain>
    </source>
</reference>
<evidence type="ECO:0008006" key="5">
    <source>
        <dbReference type="Google" id="ProtNLM"/>
    </source>
</evidence>
<feature type="region of interest" description="Disordered" evidence="1">
    <location>
        <begin position="26"/>
        <end position="69"/>
    </location>
</feature>
<evidence type="ECO:0000256" key="1">
    <source>
        <dbReference type="SAM" id="MobiDB-lite"/>
    </source>
</evidence>
<accession>A0A453AFN3</accession>
<dbReference type="Gramene" id="AET2Gv20119300.3">
    <property type="protein sequence ID" value="AET2Gv20119300.3"/>
    <property type="gene ID" value="AET2Gv20119300"/>
</dbReference>
<proteinExistence type="predicted"/>
<dbReference type="AlphaFoldDB" id="A0A453AFN3"/>
<feature type="chain" id="PRO_5019233912" description="Secreted protein" evidence="2">
    <location>
        <begin position="23"/>
        <end position="69"/>
    </location>
</feature>
<reference evidence="3" key="5">
    <citation type="journal article" date="2021" name="G3 (Bethesda)">
        <title>Aegilops tauschii genome assembly Aet v5.0 features greater sequence contiguity and improved annotation.</title>
        <authorList>
            <person name="Wang L."/>
            <person name="Zhu T."/>
            <person name="Rodriguez J.C."/>
            <person name="Deal K.R."/>
            <person name="Dubcovsky J."/>
            <person name="McGuire P.E."/>
            <person name="Lux T."/>
            <person name="Spannagl M."/>
            <person name="Mayer K.F.X."/>
            <person name="Baldrich P."/>
            <person name="Meyers B.C."/>
            <person name="Huo N."/>
            <person name="Gu Y.Q."/>
            <person name="Zhou H."/>
            <person name="Devos K.M."/>
            <person name="Bennetzen J.L."/>
            <person name="Unver T."/>
            <person name="Budak H."/>
            <person name="Gulick P.J."/>
            <person name="Galiba G."/>
            <person name="Kalapos B."/>
            <person name="Nelson D.R."/>
            <person name="Li P."/>
            <person name="You F.M."/>
            <person name="Luo M.C."/>
            <person name="Dvorak J."/>
        </authorList>
    </citation>
    <scope>NUCLEOTIDE SEQUENCE [LARGE SCALE GENOMIC DNA]</scope>
    <source>
        <strain evidence="3">cv. AL8/78</strain>
    </source>
</reference>
<name>A0A453AFN3_AEGTS</name>
<dbReference type="EnsemblPlants" id="AET2Gv20119300.3">
    <property type="protein sequence ID" value="AET2Gv20119300.3"/>
    <property type="gene ID" value="AET2Gv20119300"/>
</dbReference>
<evidence type="ECO:0000313" key="3">
    <source>
        <dbReference type="EnsemblPlants" id="AET2Gv20119300.3"/>
    </source>
</evidence>
<organism evidence="3 4">
    <name type="scientific">Aegilops tauschii subsp. strangulata</name>
    <name type="common">Goatgrass</name>
    <dbReference type="NCBI Taxonomy" id="200361"/>
    <lineage>
        <taxon>Eukaryota</taxon>
        <taxon>Viridiplantae</taxon>
        <taxon>Streptophyta</taxon>
        <taxon>Embryophyta</taxon>
        <taxon>Tracheophyta</taxon>
        <taxon>Spermatophyta</taxon>
        <taxon>Magnoliopsida</taxon>
        <taxon>Liliopsida</taxon>
        <taxon>Poales</taxon>
        <taxon>Poaceae</taxon>
        <taxon>BOP clade</taxon>
        <taxon>Pooideae</taxon>
        <taxon>Triticodae</taxon>
        <taxon>Triticeae</taxon>
        <taxon>Triticinae</taxon>
        <taxon>Aegilops</taxon>
    </lineage>
</organism>
<reference evidence="4" key="1">
    <citation type="journal article" date="2014" name="Science">
        <title>Ancient hybridizations among the ancestral genomes of bread wheat.</title>
        <authorList>
            <consortium name="International Wheat Genome Sequencing Consortium,"/>
            <person name="Marcussen T."/>
            <person name="Sandve S.R."/>
            <person name="Heier L."/>
            <person name="Spannagl M."/>
            <person name="Pfeifer M."/>
            <person name="Jakobsen K.S."/>
            <person name="Wulff B.B."/>
            <person name="Steuernagel B."/>
            <person name="Mayer K.F."/>
            <person name="Olsen O.A."/>
        </authorList>
    </citation>
    <scope>NUCLEOTIDE SEQUENCE [LARGE SCALE GENOMIC DNA]</scope>
    <source>
        <strain evidence="4">cv. AL8/78</strain>
    </source>
</reference>
<keyword evidence="2" id="KW-0732">Signal</keyword>
<dbReference type="Proteomes" id="UP000015105">
    <property type="component" value="Chromosome 2D"/>
</dbReference>
<reference evidence="3" key="3">
    <citation type="journal article" date="2017" name="Nature">
        <title>Genome sequence of the progenitor of the wheat D genome Aegilops tauschii.</title>
        <authorList>
            <person name="Luo M.C."/>
            <person name="Gu Y.Q."/>
            <person name="Puiu D."/>
            <person name="Wang H."/>
            <person name="Twardziok S.O."/>
            <person name="Deal K.R."/>
            <person name="Huo N."/>
            <person name="Zhu T."/>
            <person name="Wang L."/>
            <person name="Wang Y."/>
            <person name="McGuire P.E."/>
            <person name="Liu S."/>
            <person name="Long H."/>
            <person name="Ramasamy R.K."/>
            <person name="Rodriguez J.C."/>
            <person name="Van S.L."/>
            <person name="Yuan L."/>
            <person name="Wang Z."/>
            <person name="Xia Z."/>
            <person name="Xiao L."/>
            <person name="Anderson O.D."/>
            <person name="Ouyang S."/>
            <person name="Liang Y."/>
            <person name="Zimin A.V."/>
            <person name="Pertea G."/>
            <person name="Qi P."/>
            <person name="Bennetzen J.L."/>
            <person name="Dai X."/>
            <person name="Dawson M.W."/>
            <person name="Muller H.G."/>
            <person name="Kugler K."/>
            <person name="Rivarola-Duarte L."/>
            <person name="Spannagl M."/>
            <person name="Mayer K.F.X."/>
            <person name="Lu F.H."/>
            <person name="Bevan M.W."/>
            <person name="Leroy P."/>
            <person name="Li P."/>
            <person name="You F.M."/>
            <person name="Sun Q."/>
            <person name="Liu Z."/>
            <person name="Lyons E."/>
            <person name="Wicker T."/>
            <person name="Salzberg S.L."/>
            <person name="Devos K.M."/>
            <person name="Dvorak J."/>
        </authorList>
    </citation>
    <scope>NUCLEOTIDE SEQUENCE [LARGE SCALE GENOMIC DNA]</scope>
    <source>
        <strain evidence="3">cv. AL8/78</strain>
    </source>
</reference>
<evidence type="ECO:0000256" key="2">
    <source>
        <dbReference type="SAM" id="SignalP"/>
    </source>
</evidence>
<protein>
    <recommendedName>
        <fullName evidence="5">Secreted protein</fullName>
    </recommendedName>
</protein>